<keyword evidence="1" id="KW-0472">Membrane</keyword>
<dbReference type="Proteomes" id="UP000192610">
    <property type="component" value="Unassembled WGS sequence"/>
</dbReference>
<evidence type="ECO:0000313" key="2">
    <source>
        <dbReference type="EMBL" id="OQP54237.1"/>
    </source>
</evidence>
<dbReference type="EMBL" id="LVXG01000004">
    <property type="protein sequence ID" value="OQP54237.1"/>
    <property type="molecule type" value="Genomic_DNA"/>
</dbReference>
<feature type="transmembrane region" description="Helical" evidence="1">
    <location>
        <begin position="132"/>
        <end position="151"/>
    </location>
</feature>
<feature type="transmembrane region" description="Helical" evidence="1">
    <location>
        <begin position="76"/>
        <end position="95"/>
    </location>
</feature>
<keyword evidence="3" id="KW-1185">Reference proteome</keyword>
<gene>
    <name evidence="2" type="ORF">A4H97_22330</name>
</gene>
<feature type="transmembrane region" description="Helical" evidence="1">
    <location>
        <begin position="157"/>
        <end position="185"/>
    </location>
</feature>
<keyword evidence="1" id="KW-0812">Transmembrane</keyword>
<feature type="transmembrane region" description="Helical" evidence="1">
    <location>
        <begin position="197"/>
        <end position="215"/>
    </location>
</feature>
<comment type="caution">
    <text evidence="2">The sequence shown here is derived from an EMBL/GenBank/DDBJ whole genome shotgun (WGS) entry which is preliminary data.</text>
</comment>
<feature type="transmembrane region" description="Helical" evidence="1">
    <location>
        <begin position="320"/>
        <end position="338"/>
    </location>
</feature>
<feature type="transmembrane region" description="Helical" evidence="1">
    <location>
        <begin position="350"/>
        <end position="369"/>
    </location>
</feature>
<sequence length="374" mass="42720">MKQYIRLGFLPLFVIWAIIQGIFIYHHGIITTGEPEKYITEGHGFLATGTLSAPKYWLYFTQIGLLAIAFKTGLGYSFALVVQLLFSALATWSFYQLLGRLFPYETAFIGTLLLLLNYPFQEFNVYLQTESIFYSFTILFSTYMLQLSKLTPLRFTGILTALAILCITRPTGILFVPVAFIYLFFAFLKNMDIKLKIAITCTVAVIFIWVLNTLLGSGGDLDFMLPYREEHIICGFPTLNQPAAIDSTSNGNSVYGLLYYITHNFSQFSRLALFKCKSFFALMRPYYSTGHNILLAAYFYPLYALAILSINWWRKHQAYPLLYVSGLILITLGTTLLTCDDWHNRWFLTISPYLLLLALPAINKLVLMLQSRGQ</sequence>
<name>A0A1V9F7M5_9BACT</name>
<evidence type="ECO:0000313" key="3">
    <source>
        <dbReference type="Proteomes" id="UP000192610"/>
    </source>
</evidence>
<organism evidence="2 3">
    <name type="scientific">Niastella yeongjuensis</name>
    <dbReference type="NCBI Taxonomy" id="354355"/>
    <lineage>
        <taxon>Bacteria</taxon>
        <taxon>Pseudomonadati</taxon>
        <taxon>Bacteroidota</taxon>
        <taxon>Chitinophagia</taxon>
        <taxon>Chitinophagales</taxon>
        <taxon>Chitinophagaceae</taxon>
        <taxon>Niastella</taxon>
    </lineage>
</organism>
<feature type="transmembrane region" description="Helical" evidence="1">
    <location>
        <begin position="45"/>
        <end position="69"/>
    </location>
</feature>
<dbReference type="AlphaFoldDB" id="A0A1V9F7M5"/>
<dbReference type="STRING" id="354355.SAMN05660816_05244"/>
<feature type="transmembrane region" description="Helical" evidence="1">
    <location>
        <begin position="101"/>
        <end position="120"/>
    </location>
</feature>
<reference evidence="3" key="1">
    <citation type="submission" date="2016-04" db="EMBL/GenBank/DDBJ databases">
        <authorList>
            <person name="Chen L."/>
            <person name="Zhuang W."/>
            <person name="Wang G."/>
        </authorList>
    </citation>
    <scope>NUCLEOTIDE SEQUENCE [LARGE SCALE GENOMIC DNA]</scope>
    <source>
        <strain evidence="3">17621</strain>
    </source>
</reference>
<accession>A0A1V9F7M5</accession>
<evidence type="ECO:0000256" key="1">
    <source>
        <dbReference type="SAM" id="Phobius"/>
    </source>
</evidence>
<dbReference type="OrthoDB" id="668900at2"/>
<protein>
    <submittedName>
        <fullName evidence="2">Uncharacterized protein</fullName>
    </submittedName>
</protein>
<proteinExistence type="predicted"/>
<feature type="transmembrane region" description="Helical" evidence="1">
    <location>
        <begin position="293"/>
        <end position="313"/>
    </location>
</feature>
<dbReference type="RefSeq" id="WP_081197544.1">
    <property type="nucleotide sequence ID" value="NZ_FOCZ01000011.1"/>
</dbReference>
<keyword evidence="1" id="KW-1133">Transmembrane helix</keyword>
<feature type="transmembrane region" description="Helical" evidence="1">
    <location>
        <begin position="7"/>
        <end position="25"/>
    </location>
</feature>